<name>A0A1C7MD75_GRIFR</name>
<accession>A0A1C7MD75</accession>
<dbReference type="Proteomes" id="UP000092993">
    <property type="component" value="Unassembled WGS sequence"/>
</dbReference>
<organism evidence="1 2">
    <name type="scientific">Grifola frondosa</name>
    <name type="common">Maitake</name>
    <name type="synonym">Polyporus frondosus</name>
    <dbReference type="NCBI Taxonomy" id="5627"/>
    <lineage>
        <taxon>Eukaryota</taxon>
        <taxon>Fungi</taxon>
        <taxon>Dikarya</taxon>
        <taxon>Basidiomycota</taxon>
        <taxon>Agaricomycotina</taxon>
        <taxon>Agaricomycetes</taxon>
        <taxon>Polyporales</taxon>
        <taxon>Grifolaceae</taxon>
        <taxon>Grifola</taxon>
    </lineage>
</organism>
<reference evidence="1 2" key="1">
    <citation type="submission" date="2016-03" db="EMBL/GenBank/DDBJ databases">
        <title>Whole genome sequencing of Grifola frondosa 9006-11.</title>
        <authorList>
            <person name="Min B."/>
            <person name="Park H."/>
            <person name="Kim J.-G."/>
            <person name="Cho H."/>
            <person name="Oh Y.-L."/>
            <person name="Kong W.-S."/>
            <person name="Choi I.-G."/>
        </authorList>
    </citation>
    <scope>NUCLEOTIDE SEQUENCE [LARGE SCALE GENOMIC DNA]</scope>
    <source>
        <strain evidence="1 2">9006-11</strain>
    </source>
</reference>
<gene>
    <name evidence="1" type="ORF">A0H81_05806</name>
</gene>
<dbReference type="EMBL" id="LUGG01000005">
    <property type="protein sequence ID" value="OBZ74329.1"/>
    <property type="molecule type" value="Genomic_DNA"/>
</dbReference>
<dbReference type="AlphaFoldDB" id="A0A1C7MD75"/>
<evidence type="ECO:0000313" key="1">
    <source>
        <dbReference type="EMBL" id="OBZ74329.1"/>
    </source>
</evidence>
<keyword evidence="2" id="KW-1185">Reference proteome</keyword>
<sequence length="100" mass="11046">MHRLPRSQNLLHGLNLAYQGRWLYFGLSLFAHADLYGQAASTATSKSLTGGDIIRHAGRRTHTDSVCIELTQHMTTVANTGLQSILRSYTLLGSNALIHR</sequence>
<proteinExistence type="predicted"/>
<comment type="caution">
    <text evidence="1">The sequence shown here is derived from an EMBL/GenBank/DDBJ whole genome shotgun (WGS) entry which is preliminary data.</text>
</comment>
<evidence type="ECO:0000313" key="2">
    <source>
        <dbReference type="Proteomes" id="UP000092993"/>
    </source>
</evidence>
<protein>
    <submittedName>
        <fullName evidence="1">Uncharacterized protein</fullName>
    </submittedName>
</protein>